<name>A0A518GCQ6_9BACT</name>
<dbReference type="SUPFAM" id="SSF52266">
    <property type="entry name" value="SGNH hydrolase"/>
    <property type="match status" value="1"/>
</dbReference>
<dbReference type="KEGG" id="ahel:Q31a_47130"/>
<gene>
    <name evidence="3" type="ORF">Q31a_47130</name>
</gene>
<evidence type="ECO:0000256" key="1">
    <source>
        <dbReference type="ARBA" id="ARBA00022801"/>
    </source>
</evidence>
<sequence>MILSQRRACEATYSEMKLWIEGGKIYGRARRNGVDLWELSTDAATYADAKWHRVAMSGGVAGPQLWVDGELAVATFGTGSSSNTEWTSNVNDNSVTFRPNRICIGAARIGGVNESNFVGRLRNPLMSSTAATAEVMLTDKRDNAQPYDVMVNFGQSNEIGRGLGIDGTLDATDVRIQQWGRNSPNDNKIFLAADPLEHVGATADSVGPGMSTAKEWIRRKLEPGRRVLIVPVAEGNTGFRDDKWNVSNTNRYHGMVTRTGLALDECSESRIVACFCQLGERDAGGNTAEGKAFTAEFREMIGAFREEFPNESFPVVIGTMPKTWVDEEVRYKEVQQQILAMQDTIPNCIVVDATDLPSRVEAGGGAETIHYSVESARTLGTRRGAALADYWTNPSDYFIRTPALSASTQAALAAEKAVAASSSVDALGRRLGNKGSIFKSKTL</sequence>
<dbReference type="Gene3D" id="3.40.50.1110">
    <property type="entry name" value="SGNH hydrolase"/>
    <property type="match status" value="1"/>
</dbReference>
<accession>A0A518GCQ6</accession>
<dbReference type="PANTHER" id="PTHR31988:SF19">
    <property type="entry name" value="9-O-ACETYL-N-ACETYLNEURAMINIC ACID DEACETYLASE-RELATED"/>
    <property type="match status" value="1"/>
</dbReference>
<dbReference type="InterPro" id="IPR013320">
    <property type="entry name" value="ConA-like_dom_sf"/>
</dbReference>
<keyword evidence="4" id="KW-1185">Reference proteome</keyword>
<dbReference type="AlphaFoldDB" id="A0A518GCQ6"/>
<proteinExistence type="predicted"/>
<protein>
    <recommendedName>
        <fullName evidence="2">Sialate O-acetylesterase domain-containing protein</fullName>
    </recommendedName>
</protein>
<dbReference type="InterPro" id="IPR052940">
    <property type="entry name" value="Carb_Esterase_6"/>
</dbReference>
<dbReference type="SUPFAM" id="SSF49899">
    <property type="entry name" value="Concanavalin A-like lectins/glucanases"/>
    <property type="match status" value="1"/>
</dbReference>
<dbReference type="InterPro" id="IPR036514">
    <property type="entry name" value="SGNH_hydro_sf"/>
</dbReference>
<dbReference type="Pfam" id="PF03629">
    <property type="entry name" value="SASA"/>
    <property type="match status" value="1"/>
</dbReference>
<dbReference type="Gene3D" id="2.60.120.200">
    <property type="match status" value="1"/>
</dbReference>
<evidence type="ECO:0000313" key="3">
    <source>
        <dbReference type="EMBL" id="QDV26340.1"/>
    </source>
</evidence>
<dbReference type="OrthoDB" id="9795554at2"/>
<organism evidence="3 4">
    <name type="scientific">Aureliella helgolandensis</name>
    <dbReference type="NCBI Taxonomy" id="2527968"/>
    <lineage>
        <taxon>Bacteria</taxon>
        <taxon>Pseudomonadati</taxon>
        <taxon>Planctomycetota</taxon>
        <taxon>Planctomycetia</taxon>
        <taxon>Pirellulales</taxon>
        <taxon>Pirellulaceae</taxon>
        <taxon>Aureliella</taxon>
    </lineage>
</organism>
<feature type="domain" description="Sialate O-acetylesterase" evidence="2">
    <location>
        <begin position="148"/>
        <end position="384"/>
    </location>
</feature>
<evidence type="ECO:0000259" key="2">
    <source>
        <dbReference type="Pfam" id="PF03629"/>
    </source>
</evidence>
<evidence type="ECO:0000313" key="4">
    <source>
        <dbReference type="Proteomes" id="UP000318017"/>
    </source>
</evidence>
<dbReference type="Proteomes" id="UP000318017">
    <property type="component" value="Chromosome"/>
</dbReference>
<keyword evidence="1" id="KW-0378">Hydrolase</keyword>
<dbReference type="EMBL" id="CP036298">
    <property type="protein sequence ID" value="QDV26340.1"/>
    <property type="molecule type" value="Genomic_DNA"/>
</dbReference>
<dbReference type="InterPro" id="IPR005181">
    <property type="entry name" value="SASA"/>
</dbReference>
<dbReference type="PANTHER" id="PTHR31988">
    <property type="entry name" value="ESTERASE, PUTATIVE (DUF303)-RELATED"/>
    <property type="match status" value="1"/>
</dbReference>
<dbReference type="GO" id="GO:0016788">
    <property type="term" value="F:hydrolase activity, acting on ester bonds"/>
    <property type="evidence" value="ECO:0007669"/>
    <property type="project" value="UniProtKB-ARBA"/>
</dbReference>
<reference evidence="3 4" key="1">
    <citation type="submission" date="2019-02" db="EMBL/GenBank/DDBJ databases">
        <title>Deep-cultivation of Planctomycetes and their phenomic and genomic characterization uncovers novel biology.</title>
        <authorList>
            <person name="Wiegand S."/>
            <person name="Jogler M."/>
            <person name="Boedeker C."/>
            <person name="Pinto D."/>
            <person name="Vollmers J."/>
            <person name="Rivas-Marin E."/>
            <person name="Kohn T."/>
            <person name="Peeters S.H."/>
            <person name="Heuer A."/>
            <person name="Rast P."/>
            <person name="Oberbeckmann S."/>
            <person name="Bunk B."/>
            <person name="Jeske O."/>
            <person name="Meyerdierks A."/>
            <person name="Storesund J.E."/>
            <person name="Kallscheuer N."/>
            <person name="Luecker S."/>
            <person name="Lage O.M."/>
            <person name="Pohl T."/>
            <person name="Merkel B.J."/>
            <person name="Hornburger P."/>
            <person name="Mueller R.-W."/>
            <person name="Bruemmer F."/>
            <person name="Labrenz M."/>
            <person name="Spormann A.M."/>
            <person name="Op den Camp H."/>
            <person name="Overmann J."/>
            <person name="Amann R."/>
            <person name="Jetten M.S.M."/>
            <person name="Mascher T."/>
            <person name="Medema M.H."/>
            <person name="Devos D.P."/>
            <person name="Kaster A.-K."/>
            <person name="Ovreas L."/>
            <person name="Rohde M."/>
            <person name="Galperin M.Y."/>
            <person name="Jogler C."/>
        </authorList>
    </citation>
    <scope>NUCLEOTIDE SEQUENCE [LARGE SCALE GENOMIC DNA]</scope>
    <source>
        <strain evidence="3 4">Q31a</strain>
    </source>
</reference>